<evidence type="ECO:0000256" key="1">
    <source>
        <dbReference type="SAM" id="MobiDB-lite"/>
    </source>
</evidence>
<feature type="region of interest" description="Disordered" evidence="1">
    <location>
        <begin position="1"/>
        <end position="21"/>
    </location>
</feature>
<reference evidence="2" key="1">
    <citation type="submission" date="2022-03" db="EMBL/GenBank/DDBJ databases">
        <title>Identification of a novel bacterium isolated from mangrove sediments.</title>
        <authorList>
            <person name="Pan X."/>
        </authorList>
    </citation>
    <scope>NUCLEOTIDE SEQUENCE</scope>
    <source>
        <strain evidence="2">B1949</strain>
    </source>
</reference>
<dbReference type="Proteomes" id="UP001162881">
    <property type="component" value="Unassembled WGS sequence"/>
</dbReference>
<protein>
    <submittedName>
        <fullName evidence="2">Uncharacterized protein</fullName>
    </submittedName>
</protein>
<proteinExistence type="predicted"/>
<comment type="caution">
    <text evidence="2">The sequence shown here is derived from an EMBL/GenBank/DDBJ whole genome shotgun (WGS) entry which is preliminary data.</text>
</comment>
<dbReference type="RefSeq" id="WP_244019141.1">
    <property type="nucleotide sequence ID" value="NZ_JALHLF010000025.1"/>
</dbReference>
<organism evidence="2 3">
    <name type="scientific">Novosphingobium organovorum</name>
    <dbReference type="NCBI Taxonomy" id="2930092"/>
    <lineage>
        <taxon>Bacteria</taxon>
        <taxon>Pseudomonadati</taxon>
        <taxon>Pseudomonadota</taxon>
        <taxon>Alphaproteobacteria</taxon>
        <taxon>Sphingomonadales</taxon>
        <taxon>Sphingomonadaceae</taxon>
        <taxon>Novosphingobium</taxon>
    </lineage>
</organism>
<accession>A0ABT0BCM0</accession>
<gene>
    <name evidence="2" type="ORF">MTR62_08740</name>
</gene>
<evidence type="ECO:0000313" key="3">
    <source>
        <dbReference type="Proteomes" id="UP001162881"/>
    </source>
</evidence>
<sequence length="104" mass="11157">MEDPSGAKTAAAGSAVRDGGEDAGVSLRLAGIRDTLKGTFPDARHITLDFDGTLRAHIDIREGERVPAVEAQLAHLENGMFRHIEHGASPHHPFFHRISAVIDA</sequence>
<dbReference type="EMBL" id="JALHLF010000025">
    <property type="protein sequence ID" value="MCJ2182777.1"/>
    <property type="molecule type" value="Genomic_DNA"/>
</dbReference>
<name>A0ABT0BCM0_9SPHN</name>
<keyword evidence="3" id="KW-1185">Reference proteome</keyword>
<evidence type="ECO:0000313" key="2">
    <source>
        <dbReference type="EMBL" id="MCJ2182777.1"/>
    </source>
</evidence>